<evidence type="ECO:0000256" key="1">
    <source>
        <dbReference type="SAM" id="SignalP"/>
    </source>
</evidence>
<keyword evidence="3" id="KW-1185">Reference proteome</keyword>
<dbReference type="AlphaFoldDB" id="A0A7Y4H8G3"/>
<comment type="caution">
    <text evidence="2">The sequence shown here is derived from an EMBL/GenBank/DDBJ whole genome shotgun (WGS) entry which is preliminary data.</text>
</comment>
<sequence length="93" mass="9849">MSISRLVGTAAALAVISALAMATAMTPAMAQQVISEPGYCAFFYPNANCQNKGPGNPYTDPRRFSQGYAVPDGSAARGVVAKKRTHRSRTSLR</sequence>
<feature type="chain" id="PRO_5031314189" evidence="1">
    <location>
        <begin position="31"/>
        <end position="93"/>
    </location>
</feature>
<gene>
    <name evidence="2" type="ORF">HCN50_25370</name>
</gene>
<dbReference type="RefSeq" id="WP_171712079.1">
    <property type="nucleotide sequence ID" value="NZ_JAAVLW010000007.1"/>
</dbReference>
<dbReference type="EMBL" id="JAAVLW010000007">
    <property type="protein sequence ID" value="NOJ49536.1"/>
    <property type="molecule type" value="Genomic_DNA"/>
</dbReference>
<evidence type="ECO:0000313" key="3">
    <source>
        <dbReference type="Proteomes" id="UP000528734"/>
    </source>
</evidence>
<evidence type="ECO:0000313" key="2">
    <source>
        <dbReference type="EMBL" id="NOJ49536.1"/>
    </source>
</evidence>
<accession>A0A7Y4H8G3</accession>
<organism evidence="2 3">
    <name type="scientific">Bradyrhizobium archetypum</name>
    <dbReference type="NCBI Taxonomy" id="2721160"/>
    <lineage>
        <taxon>Bacteria</taxon>
        <taxon>Pseudomonadati</taxon>
        <taxon>Pseudomonadota</taxon>
        <taxon>Alphaproteobacteria</taxon>
        <taxon>Hyphomicrobiales</taxon>
        <taxon>Nitrobacteraceae</taxon>
        <taxon>Bradyrhizobium</taxon>
    </lineage>
</organism>
<dbReference type="Proteomes" id="UP000528734">
    <property type="component" value="Unassembled WGS sequence"/>
</dbReference>
<protein>
    <submittedName>
        <fullName evidence="2">Uncharacterized protein</fullName>
    </submittedName>
</protein>
<proteinExistence type="predicted"/>
<feature type="signal peptide" evidence="1">
    <location>
        <begin position="1"/>
        <end position="30"/>
    </location>
</feature>
<reference evidence="2 3" key="1">
    <citation type="submission" date="2020-03" db="EMBL/GenBank/DDBJ databases">
        <title>Bradyrhizobium diversity isolated from nodules of Muelleranthus trifoliolatus.</title>
        <authorList>
            <person name="Klepa M."/>
            <person name="Helene L."/>
            <person name="Hungria M."/>
        </authorList>
    </citation>
    <scope>NUCLEOTIDE SEQUENCE [LARGE SCALE GENOMIC DNA]</scope>
    <source>
        <strain evidence="2 3">WSM 1744</strain>
    </source>
</reference>
<name>A0A7Y4H8G3_9BRAD</name>
<keyword evidence="1" id="KW-0732">Signal</keyword>